<keyword evidence="2 12" id="KW-0813">Transport</keyword>
<feature type="region of interest" description="Disordered" evidence="13">
    <location>
        <begin position="41"/>
        <end position="63"/>
    </location>
</feature>
<keyword evidence="17" id="KW-1185">Reference proteome</keyword>
<dbReference type="PANTHER" id="PTHR48021">
    <property type="match status" value="1"/>
</dbReference>
<dbReference type="PROSITE" id="PS50850">
    <property type="entry name" value="MFS"/>
    <property type="match status" value="1"/>
</dbReference>
<proteinExistence type="inferred from homology"/>
<comment type="similarity">
    <text evidence="9">Belongs to the major facilitator superfamily. Sugar transporter (TC 2.A.1.1) family. Trehalose transporter subfamily.</text>
</comment>
<dbReference type="InterPro" id="IPR003663">
    <property type="entry name" value="Sugar/inositol_transpt"/>
</dbReference>
<evidence type="ECO:0000256" key="4">
    <source>
        <dbReference type="ARBA" id="ARBA00022597"/>
    </source>
</evidence>
<keyword evidence="8" id="KW-0325">Glycoprotein</keyword>
<evidence type="ECO:0000256" key="11">
    <source>
        <dbReference type="ARBA" id="ARBA00069106"/>
    </source>
</evidence>
<dbReference type="GO" id="GO:0005886">
    <property type="term" value="C:plasma membrane"/>
    <property type="evidence" value="ECO:0007669"/>
    <property type="project" value="UniProtKB-SubCell"/>
</dbReference>
<protein>
    <recommendedName>
        <fullName evidence="11">Facilitated trehalose transporter Tret1</fullName>
    </recommendedName>
</protein>
<feature type="transmembrane region" description="Helical" evidence="14">
    <location>
        <begin position="301"/>
        <end position="321"/>
    </location>
</feature>
<dbReference type="InterPro" id="IPR036259">
    <property type="entry name" value="MFS_trans_sf"/>
</dbReference>
<evidence type="ECO:0000256" key="10">
    <source>
        <dbReference type="ARBA" id="ARBA00060205"/>
    </source>
</evidence>
<dbReference type="FunFam" id="1.20.1250.20:FF:000055">
    <property type="entry name" value="Facilitated trehalose transporter Tret1-2 homolog"/>
    <property type="match status" value="1"/>
</dbReference>
<comment type="function">
    <text evidence="10">High-capacity facilitative transporter for trehalose. Does not transport maltose, sucrose or lactose. Mediates the bidirectional transfer of trehalose. Responsible for the transport of trehalose synthesized in the fat body and the incorporation of trehalose into other tissues that require a carbon source, thereby regulating trehalose levels in the hemolymph.</text>
</comment>
<dbReference type="InterPro" id="IPR020846">
    <property type="entry name" value="MFS_dom"/>
</dbReference>
<keyword evidence="3" id="KW-1003">Cell membrane</keyword>
<dbReference type="CDD" id="cd17358">
    <property type="entry name" value="MFS_GLUT6_8_Class3_like"/>
    <property type="match status" value="1"/>
</dbReference>
<feature type="transmembrane region" description="Helical" evidence="14">
    <location>
        <begin position="400"/>
        <end position="424"/>
    </location>
</feature>
<dbReference type="STRING" id="34690.A0A182TN07"/>
<evidence type="ECO:0000256" key="14">
    <source>
        <dbReference type="SAM" id="Phobius"/>
    </source>
</evidence>
<dbReference type="SUPFAM" id="SSF103473">
    <property type="entry name" value="MFS general substrate transporter"/>
    <property type="match status" value="1"/>
</dbReference>
<evidence type="ECO:0000256" key="8">
    <source>
        <dbReference type="ARBA" id="ARBA00023180"/>
    </source>
</evidence>
<dbReference type="Gene3D" id="1.20.1250.20">
    <property type="entry name" value="MFS general substrate transporter like domains"/>
    <property type="match status" value="1"/>
</dbReference>
<reference evidence="17" key="1">
    <citation type="submission" date="2014-01" db="EMBL/GenBank/DDBJ databases">
        <title>The Genome Sequence of Anopheles melas CM1001059_A (V2).</title>
        <authorList>
            <consortium name="The Broad Institute Genomics Platform"/>
            <person name="Neafsey D.E."/>
            <person name="Besansky N."/>
            <person name="Howell P."/>
            <person name="Walton C."/>
            <person name="Young S.K."/>
            <person name="Zeng Q."/>
            <person name="Gargeya S."/>
            <person name="Fitzgerald M."/>
            <person name="Haas B."/>
            <person name="Abouelleil A."/>
            <person name="Allen A.W."/>
            <person name="Alvarado L."/>
            <person name="Arachchi H.M."/>
            <person name="Berlin A.M."/>
            <person name="Chapman S.B."/>
            <person name="Gainer-Dewar J."/>
            <person name="Goldberg J."/>
            <person name="Griggs A."/>
            <person name="Gujja S."/>
            <person name="Hansen M."/>
            <person name="Howarth C."/>
            <person name="Imamovic A."/>
            <person name="Ireland A."/>
            <person name="Larimer J."/>
            <person name="McCowan C."/>
            <person name="Murphy C."/>
            <person name="Pearson M."/>
            <person name="Poon T.W."/>
            <person name="Priest M."/>
            <person name="Roberts A."/>
            <person name="Saif S."/>
            <person name="Shea T."/>
            <person name="Sisk P."/>
            <person name="Sykes S."/>
            <person name="Wortman J."/>
            <person name="Nusbaum C."/>
            <person name="Birren B."/>
        </authorList>
    </citation>
    <scope>NUCLEOTIDE SEQUENCE [LARGE SCALE GENOMIC DNA]</scope>
    <source>
        <strain evidence="17">CM1001059</strain>
    </source>
</reference>
<dbReference type="GO" id="GO:0015574">
    <property type="term" value="F:trehalose transmembrane transporter activity"/>
    <property type="evidence" value="ECO:0007669"/>
    <property type="project" value="UniProtKB-ARBA"/>
</dbReference>
<feature type="domain" description="Major facilitator superfamily (MFS) profile" evidence="15">
    <location>
        <begin position="65"/>
        <end position="491"/>
    </location>
</feature>
<keyword evidence="5 14" id="KW-0812">Transmembrane</keyword>
<feature type="transmembrane region" description="Helical" evidence="14">
    <location>
        <begin position="222"/>
        <end position="240"/>
    </location>
</feature>
<dbReference type="VEuPathDB" id="VectorBase:AMEC005281"/>
<dbReference type="PROSITE" id="PS00216">
    <property type="entry name" value="SUGAR_TRANSPORT_1"/>
    <property type="match status" value="1"/>
</dbReference>
<dbReference type="PANTHER" id="PTHR48021:SF46">
    <property type="entry name" value="MAJOR FACILITATOR SUPERFAMILY (MFS) PROFILE DOMAIN-CONTAINING PROTEIN"/>
    <property type="match status" value="1"/>
</dbReference>
<dbReference type="AlphaFoldDB" id="A0A182TN07"/>
<feature type="transmembrane region" description="Helical" evidence="14">
    <location>
        <begin position="436"/>
        <end position="456"/>
    </location>
</feature>
<sequence length="529" mass="57411">MPCSSRAVYSIPTDSANTIISHPATSGTALTNSTGFLPYRSTNRPQVMGPKREPIDRSDTTHDPSSGVIGMGTLLMLSVAASYGWTSPTLPLLLSDDSPLPITPDESSWIVSILVLTSIAGPVASAWLIDGFGRKITLLIAVLPSIVGWILIGVGESVTVLYISRALSGISYGMAYSSMPLYLGEIASDRIRGSIGTLLTVMAKSGILLEYVIGPYVDYRTLAWISVAFPTTFFALFLWLPESPYYLLAKQRSEQAEKNLRWLRRASDVQDELRMMQAAVERSQQNRGTFRDLLTRGNRRSLIIILGLGALQQLCGSQAVIAYSQQIFDQVNSGLKAHESSIIMAVIQLVTAALSSSIVDRVGRRPLLLISTVGCAVGTFIVGLYFFLLQQEVDVEGVGWIPLAVIMIYIVFYTVGLATVPFAILGEIFPTNVKAVAAAIYTMFAGSVGFGVSKLYQLISDEAGTYVSFWIFAACSAAFVVFVFALVPETKGKPLDQILIEMHTSTTRSLNCCSRSQKKKNKPDLQHGA</sequence>
<feature type="transmembrane region" description="Helical" evidence="14">
    <location>
        <begin position="67"/>
        <end position="85"/>
    </location>
</feature>
<feature type="compositionally biased region" description="Basic and acidic residues" evidence="13">
    <location>
        <begin position="50"/>
        <end position="62"/>
    </location>
</feature>
<dbReference type="Proteomes" id="UP000075902">
    <property type="component" value="Unassembled WGS sequence"/>
</dbReference>
<dbReference type="GO" id="GO:0051119">
    <property type="term" value="F:sugar transmembrane transporter activity"/>
    <property type="evidence" value="ECO:0007669"/>
    <property type="project" value="InterPro"/>
</dbReference>
<reference evidence="16" key="2">
    <citation type="submission" date="2020-05" db="UniProtKB">
        <authorList>
            <consortium name="EnsemblMetazoa"/>
        </authorList>
    </citation>
    <scope>IDENTIFICATION</scope>
    <source>
        <strain evidence="16">CM1001059</strain>
    </source>
</reference>
<dbReference type="InterPro" id="IPR005828">
    <property type="entry name" value="MFS_sugar_transport-like"/>
</dbReference>
<evidence type="ECO:0000313" key="16">
    <source>
        <dbReference type="EnsemblMetazoa" id="AMEC005281-PA"/>
    </source>
</evidence>
<evidence type="ECO:0000256" key="3">
    <source>
        <dbReference type="ARBA" id="ARBA00022475"/>
    </source>
</evidence>
<evidence type="ECO:0000256" key="1">
    <source>
        <dbReference type="ARBA" id="ARBA00004651"/>
    </source>
</evidence>
<dbReference type="NCBIfam" id="TIGR00879">
    <property type="entry name" value="SP"/>
    <property type="match status" value="1"/>
</dbReference>
<evidence type="ECO:0000256" key="6">
    <source>
        <dbReference type="ARBA" id="ARBA00022989"/>
    </source>
</evidence>
<feature type="transmembrane region" description="Helical" evidence="14">
    <location>
        <begin position="136"/>
        <end position="154"/>
    </location>
</feature>
<evidence type="ECO:0000256" key="9">
    <source>
        <dbReference type="ARBA" id="ARBA00024348"/>
    </source>
</evidence>
<feature type="transmembrane region" description="Helical" evidence="14">
    <location>
        <begin position="160"/>
        <end position="183"/>
    </location>
</feature>
<keyword evidence="4" id="KW-0762">Sugar transport</keyword>
<dbReference type="InterPro" id="IPR050549">
    <property type="entry name" value="MFS_Trehalose_Transporter"/>
</dbReference>
<feature type="transmembrane region" description="Helical" evidence="14">
    <location>
        <begin position="341"/>
        <end position="359"/>
    </location>
</feature>
<organism evidence="16 17">
    <name type="scientific">Anopheles melas</name>
    <dbReference type="NCBI Taxonomy" id="34690"/>
    <lineage>
        <taxon>Eukaryota</taxon>
        <taxon>Metazoa</taxon>
        <taxon>Ecdysozoa</taxon>
        <taxon>Arthropoda</taxon>
        <taxon>Hexapoda</taxon>
        <taxon>Insecta</taxon>
        <taxon>Pterygota</taxon>
        <taxon>Neoptera</taxon>
        <taxon>Endopterygota</taxon>
        <taxon>Diptera</taxon>
        <taxon>Nematocera</taxon>
        <taxon>Culicoidea</taxon>
        <taxon>Culicidae</taxon>
        <taxon>Anophelinae</taxon>
        <taxon>Anopheles</taxon>
    </lineage>
</organism>
<evidence type="ECO:0000256" key="12">
    <source>
        <dbReference type="RuleBase" id="RU003346"/>
    </source>
</evidence>
<keyword evidence="7 14" id="KW-0472">Membrane</keyword>
<keyword evidence="6 14" id="KW-1133">Transmembrane helix</keyword>
<evidence type="ECO:0000256" key="5">
    <source>
        <dbReference type="ARBA" id="ARBA00022692"/>
    </source>
</evidence>
<evidence type="ECO:0000256" key="7">
    <source>
        <dbReference type="ARBA" id="ARBA00023136"/>
    </source>
</evidence>
<feature type="transmembrane region" description="Helical" evidence="14">
    <location>
        <begin position="109"/>
        <end position="129"/>
    </location>
</feature>
<feature type="transmembrane region" description="Helical" evidence="14">
    <location>
        <begin position="366"/>
        <end position="388"/>
    </location>
</feature>
<dbReference type="InterPro" id="IPR044775">
    <property type="entry name" value="MFS_ERD6/Tret1-like"/>
</dbReference>
<dbReference type="Pfam" id="PF00083">
    <property type="entry name" value="Sugar_tr"/>
    <property type="match status" value="1"/>
</dbReference>
<evidence type="ECO:0000313" key="17">
    <source>
        <dbReference type="Proteomes" id="UP000075902"/>
    </source>
</evidence>
<dbReference type="EnsemblMetazoa" id="AMEC005281-RA">
    <property type="protein sequence ID" value="AMEC005281-PA"/>
    <property type="gene ID" value="AMEC005281"/>
</dbReference>
<accession>A0A182TN07</accession>
<evidence type="ECO:0000256" key="2">
    <source>
        <dbReference type="ARBA" id="ARBA00022448"/>
    </source>
</evidence>
<feature type="transmembrane region" description="Helical" evidence="14">
    <location>
        <begin position="468"/>
        <end position="487"/>
    </location>
</feature>
<name>A0A182TN07_9DIPT</name>
<feature type="transmembrane region" description="Helical" evidence="14">
    <location>
        <begin position="195"/>
        <end position="216"/>
    </location>
</feature>
<comment type="subcellular location">
    <subcellularLocation>
        <location evidence="1">Cell membrane</location>
        <topology evidence="1">Multi-pass membrane protein</topology>
    </subcellularLocation>
</comment>
<evidence type="ECO:0000259" key="15">
    <source>
        <dbReference type="PROSITE" id="PS50850"/>
    </source>
</evidence>
<dbReference type="InterPro" id="IPR005829">
    <property type="entry name" value="Sugar_transporter_CS"/>
</dbReference>
<evidence type="ECO:0000256" key="13">
    <source>
        <dbReference type="SAM" id="MobiDB-lite"/>
    </source>
</evidence>
<dbReference type="PRINTS" id="PR00171">
    <property type="entry name" value="SUGRTRNSPORT"/>
</dbReference>
<dbReference type="PROSITE" id="PS00217">
    <property type="entry name" value="SUGAR_TRANSPORT_2"/>
    <property type="match status" value="1"/>
</dbReference>